<reference evidence="1" key="1">
    <citation type="submission" date="2014-11" db="EMBL/GenBank/DDBJ databases">
        <authorList>
            <person name="Amaro Gonzalez C."/>
        </authorList>
    </citation>
    <scope>NUCLEOTIDE SEQUENCE</scope>
</reference>
<evidence type="ECO:0000313" key="1">
    <source>
        <dbReference type="EMBL" id="JAH36188.1"/>
    </source>
</evidence>
<dbReference type="AlphaFoldDB" id="A0A0E9S6K9"/>
<sequence length="51" mass="5742">MRSDSLGLVYCQKIVWQTVGGVHLIQTYFDLPADLKLAAPSLYSEDMDVRP</sequence>
<accession>A0A0E9S6K9</accession>
<reference evidence="1" key="2">
    <citation type="journal article" date="2015" name="Fish Shellfish Immunol.">
        <title>Early steps in the European eel (Anguilla anguilla)-Vibrio vulnificus interaction in the gills: Role of the RtxA13 toxin.</title>
        <authorList>
            <person name="Callol A."/>
            <person name="Pajuelo D."/>
            <person name="Ebbesson L."/>
            <person name="Teles M."/>
            <person name="MacKenzie S."/>
            <person name="Amaro C."/>
        </authorList>
    </citation>
    <scope>NUCLEOTIDE SEQUENCE</scope>
</reference>
<protein>
    <submittedName>
        <fullName evidence="1">Uncharacterized protein</fullName>
    </submittedName>
</protein>
<name>A0A0E9S6K9_ANGAN</name>
<proteinExistence type="predicted"/>
<dbReference type="EMBL" id="GBXM01072389">
    <property type="protein sequence ID" value="JAH36188.1"/>
    <property type="molecule type" value="Transcribed_RNA"/>
</dbReference>
<organism evidence="1">
    <name type="scientific">Anguilla anguilla</name>
    <name type="common">European freshwater eel</name>
    <name type="synonym">Muraena anguilla</name>
    <dbReference type="NCBI Taxonomy" id="7936"/>
    <lineage>
        <taxon>Eukaryota</taxon>
        <taxon>Metazoa</taxon>
        <taxon>Chordata</taxon>
        <taxon>Craniata</taxon>
        <taxon>Vertebrata</taxon>
        <taxon>Euteleostomi</taxon>
        <taxon>Actinopterygii</taxon>
        <taxon>Neopterygii</taxon>
        <taxon>Teleostei</taxon>
        <taxon>Anguilliformes</taxon>
        <taxon>Anguillidae</taxon>
        <taxon>Anguilla</taxon>
    </lineage>
</organism>